<evidence type="ECO:0000313" key="1">
    <source>
        <dbReference type="EMBL" id="PWW37382.1"/>
    </source>
</evidence>
<accession>A0A855XWB2</accession>
<evidence type="ECO:0000313" key="2">
    <source>
        <dbReference type="Proteomes" id="UP000247078"/>
    </source>
</evidence>
<organism evidence="1 2">
    <name type="scientific">Paenibacillus pabuli</name>
    <dbReference type="NCBI Taxonomy" id="1472"/>
    <lineage>
        <taxon>Bacteria</taxon>
        <taxon>Bacillati</taxon>
        <taxon>Bacillota</taxon>
        <taxon>Bacilli</taxon>
        <taxon>Bacillales</taxon>
        <taxon>Paenibacillaceae</taxon>
        <taxon>Paenibacillus</taxon>
    </lineage>
</organism>
<name>A0A855XWB2_9BACL</name>
<comment type="caution">
    <text evidence="1">The sequence shown here is derived from an EMBL/GenBank/DDBJ whole genome shotgun (WGS) entry which is preliminary data.</text>
</comment>
<reference evidence="1 2" key="1">
    <citation type="submission" date="2018-05" db="EMBL/GenBank/DDBJ databases">
        <title>Freshwater and sediment microbial communities from various areas in North America, analyzing microbe dynamics in response to fracking.</title>
        <authorList>
            <person name="Lamendella R."/>
        </authorList>
    </citation>
    <scope>NUCLEOTIDE SEQUENCE [LARGE SCALE GENOMIC DNA]</scope>
    <source>
        <strain evidence="1 2">DB-3</strain>
    </source>
</reference>
<gene>
    <name evidence="1" type="ORF">DET56_109269</name>
</gene>
<protein>
    <recommendedName>
        <fullName evidence="3">Transglycosylase</fullName>
    </recommendedName>
</protein>
<evidence type="ECO:0008006" key="3">
    <source>
        <dbReference type="Google" id="ProtNLM"/>
    </source>
</evidence>
<dbReference type="EMBL" id="QGTZ01000009">
    <property type="protein sequence ID" value="PWW37382.1"/>
    <property type="molecule type" value="Genomic_DNA"/>
</dbReference>
<dbReference type="Proteomes" id="UP000247078">
    <property type="component" value="Unassembled WGS sequence"/>
</dbReference>
<proteinExistence type="predicted"/>
<dbReference type="AlphaFoldDB" id="A0A855XWB2"/>
<sequence length="93" mass="11053">MLSKCDHCQHEFQVDGFLIEEMPDGIEKTYFDCPKCKHRYTCFYTDANIRKMQAMIRNMRGTKAGLDAKRDALVKQNKDAMNKLRQRMEMRVE</sequence>